<evidence type="ECO:0000256" key="1">
    <source>
        <dbReference type="SAM" id="MobiDB-lite"/>
    </source>
</evidence>
<feature type="compositionally biased region" description="Acidic residues" evidence="1">
    <location>
        <begin position="129"/>
        <end position="144"/>
    </location>
</feature>
<dbReference type="AlphaFoldDB" id="A0A4R7NXN1"/>
<dbReference type="Proteomes" id="UP000295341">
    <property type="component" value="Unassembled WGS sequence"/>
</dbReference>
<name>A0A4R7NXN1_9GAMM</name>
<dbReference type="RefSeq" id="WP_133883178.1">
    <property type="nucleotide sequence ID" value="NZ_MWIN01000008.1"/>
</dbReference>
<sequence length="144" mass="16053">MAKPPKKPPSGVGYGRPPRGTRFRPGKSGNPNGRPKGAKKRASIEEELFKELNKPVFVNINGRKVRKSVREVIVKQWINGAMKGNTRALSMLLGATNNLRTVDLHDAPPETIKWTFDFKSQVKLNPDATFDDDDDPKGEDDDDK</sequence>
<feature type="region of interest" description="Disordered" evidence="1">
    <location>
        <begin position="1"/>
        <end position="42"/>
    </location>
</feature>
<organism evidence="3 4">
    <name type="scientific">Panacagrimonas perspica</name>
    <dbReference type="NCBI Taxonomy" id="381431"/>
    <lineage>
        <taxon>Bacteria</taxon>
        <taxon>Pseudomonadati</taxon>
        <taxon>Pseudomonadota</taxon>
        <taxon>Gammaproteobacteria</taxon>
        <taxon>Nevskiales</taxon>
        <taxon>Nevskiaceae</taxon>
        <taxon>Panacagrimonas</taxon>
    </lineage>
</organism>
<comment type="caution">
    <text evidence="3">The sequence shown here is derived from an EMBL/GenBank/DDBJ whole genome shotgun (WGS) entry which is preliminary data.</text>
</comment>
<dbReference type="EMBL" id="SOBT01000011">
    <property type="protein sequence ID" value="TDU25569.1"/>
    <property type="molecule type" value="Genomic_DNA"/>
</dbReference>
<feature type="domain" description="DUF5681" evidence="2">
    <location>
        <begin position="20"/>
        <end position="95"/>
    </location>
</feature>
<evidence type="ECO:0000259" key="2">
    <source>
        <dbReference type="Pfam" id="PF18932"/>
    </source>
</evidence>
<proteinExistence type="predicted"/>
<protein>
    <recommendedName>
        <fullName evidence="2">DUF5681 domain-containing protein</fullName>
    </recommendedName>
</protein>
<dbReference type="Pfam" id="PF18932">
    <property type="entry name" value="DUF5681"/>
    <property type="match status" value="1"/>
</dbReference>
<reference evidence="3 4" key="1">
    <citation type="submission" date="2019-03" db="EMBL/GenBank/DDBJ databases">
        <title>Genomic Encyclopedia of Type Strains, Phase IV (KMG-IV): sequencing the most valuable type-strain genomes for metagenomic binning, comparative biology and taxonomic classification.</title>
        <authorList>
            <person name="Goeker M."/>
        </authorList>
    </citation>
    <scope>NUCLEOTIDE SEQUENCE [LARGE SCALE GENOMIC DNA]</scope>
    <source>
        <strain evidence="3 4">DSM 26377</strain>
    </source>
</reference>
<gene>
    <name evidence="3" type="ORF">DFR24_4007</name>
</gene>
<evidence type="ECO:0000313" key="4">
    <source>
        <dbReference type="Proteomes" id="UP000295341"/>
    </source>
</evidence>
<accession>A0A4R7NXN1</accession>
<evidence type="ECO:0000313" key="3">
    <source>
        <dbReference type="EMBL" id="TDU25569.1"/>
    </source>
</evidence>
<dbReference type="OrthoDB" id="963387at2"/>
<keyword evidence="4" id="KW-1185">Reference proteome</keyword>
<feature type="region of interest" description="Disordered" evidence="1">
    <location>
        <begin position="125"/>
        <end position="144"/>
    </location>
</feature>
<dbReference type="InterPro" id="IPR043736">
    <property type="entry name" value="DUF5681"/>
</dbReference>